<reference evidence="3" key="1">
    <citation type="journal article" date="2019" name="Int. J. Syst. Evol. Microbiol.">
        <title>The Global Catalogue of Microorganisms (GCM) 10K type strain sequencing project: providing services to taxonomists for standard genome sequencing and annotation.</title>
        <authorList>
            <consortium name="The Broad Institute Genomics Platform"/>
            <consortium name="The Broad Institute Genome Sequencing Center for Infectious Disease"/>
            <person name="Wu L."/>
            <person name="Ma J."/>
        </authorList>
    </citation>
    <scope>NUCLEOTIDE SEQUENCE [LARGE SCALE GENOMIC DNA]</scope>
    <source>
        <strain evidence="3">JCM 18657</strain>
    </source>
</reference>
<dbReference type="RefSeq" id="WP_138788010.1">
    <property type="nucleotide sequence ID" value="NZ_JBHTGQ010000023.1"/>
</dbReference>
<name>A0ABW2V6Y8_9BACL</name>
<keyword evidence="3" id="KW-1185">Reference proteome</keyword>
<evidence type="ECO:0000313" key="3">
    <source>
        <dbReference type="Proteomes" id="UP001596528"/>
    </source>
</evidence>
<organism evidence="2 3">
    <name type="scientific">Paenibacillus thermoaerophilus</name>
    <dbReference type="NCBI Taxonomy" id="1215385"/>
    <lineage>
        <taxon>Bacteria</taxon>
        <taxon>Bacillati</taxon>
        <taxon>Bacillota</taxon>
        <taxon>Bacilli</taxon>
        <taxon>Bacillales</taxon>
        <taxon>Paenibacillaceae</taxon>
        <taxon>Paenibacillus</taxon>
    </lineage>
</organism>
<feature type="domain" description="PilZ" evidence="1">
    <location>
        <begin position="91"/>
        <end position="199"/>
    </location>
</feature>
<gene>
    <name evidence="2" type="ORF">ACFQWB_10605</name>
</gene>
<dbReference type="Pfam" id="PF07238">
    <property type="entry name" value="PilZ"/>
    <property type="match status" value="1"/>
</dbReference>
<sequence>MNSTTMSADLVGRSVMLEIAGFVSTGIVSHIEGDIIEIDNDNAETYGLGQSAKVVIYAKGGLINFESAIVGKTAGTVIILNPPEIKNSSLQRRQNFRVSVSIQGTVDSIIDGKGIPLVLDQPVPIHVLDIGLGGIAFHIPEYELNPGSVLKAELPIGEQVESYHLLVLHSRTGEGNLRVHGCKFQSISDEQLQTLYAFTLGEQIRARLEIRKRGLVPQGSLTDETYG</sequence>
<dbReference type="Gene3D" id="2.40.10.220">
    <property type="entry name" value="predicted glycosyltransferase like domains"/>
    <property type="match status" value="1"/>
</dbReference>
<evidence type="ECO:0000313" key="2">
    <source>
        <dbReference type="EMBL" id="MFC7750377.1"/>
    </source>
</evidence>
<proteinExistence type="predicted"/>
<evidence type="ECO:0000259" key="1">
    <source>
        <dbReference type="Pfam" id="PF07238"/>
    </source>
</evidence>
<comment type="caution">
    <text evidence="2">The sequence shown here is derived from an EMBL/GenBank/DDBJ whole genome shotgun (WGS) entry which is preliminary data.</text>
</comment>
<accession>A0ABW2V6Y8</accession>
<protein>
    <submittedName>
        <fullName evidence="2">PilZ domain-containing protein</fullName>
    </submittedName>
</protein>
<dbReference type="Proteomes" id="UP001596528">
    <property type="component" value="Unassembled WGS sequence"/>
</dbReference>
<dbReference type="EMBL" id="JBHTGQ010000023">
    <property type="protein sequence ID" value="MFC7750377.1"/>
    <property type="molecule type" value="Genomic_DNA"/>
</dbReference>
<dbReference type="InterPro" id="IPR009875">
    <property type="entry name" value="PilZ_domain"/>
</dbReference>